<comment type="caution">
    <text evidence="5">The sequence shown here is derived from an EMBL/GenBank/DDBJ whole genome shotgun (WGS) entry which is preliminary data.</text>
</comment>
<dbReference type="PANTHER" id="PTHR11709">
    <property type="entry name" value="MULTI-COPPER OXIDASE"/>
    <property type="match status" value="1"/>
</dbReference>
<keyword evidence="2" id="KW-0732">Signal</keyword>
<organism evidence="5 6">
    <name type="scientific">Cocos nucifera</name>
    <name type="common">Coconut palm</name>
    <dbReference type="NCBI Taxonomy" id="13894"/>
    <lineage>
        <taxon>Eukaryota</taxon>
        <taxon>Viridiplantae</taxon>
        <taxon>Streptophyta</taxon>
        <taxon>Embryophyta</taxon>
        <taxon>Tracheophyta</taxon>
        <taxon>Spermatophyta</taxon>
        <taxon>Magnoliopsida</taxon>
        <taxon>Liliopsida</taxon>
        <taxon>Arecaceae</taxon>
        <taxon>Arecoideae</taxon>
        <taxon>Cocoseae</taxon>
        <taxon>Attaleinae</taxon>
        <taxon>Cocos</taxon>
    </lineage>
</organism>
<reference evidence="5" key="2">
    <citation type="submission" date="2019-07" db="EMBL/GenBank/DDBJ databases">
        <authorList>
            <person name="Yang Y."/>
            <person name="Bocs S."/>
            <person name="Baudouin L."/>
        </authorList>
    </citation>
    <scope>NUCLEOTIDE SEQUENCE</scope>
    <source>
        <tissue evidence="5">Spear leaf of Hainan Tall coconut</tissue>
    </source>
</reference>
<evidence type="ECO:0000313" key="6">
    <source>
        <dbReference type="Proteomes" id="UP000797356"/>
    </source>
</evidence>
<evidence type="ECO:0000259" key="3">
    <source>
        <dbReference type="Pfam" id="PF07731"/>
    </source>
</evidence>
<sequence>MKGGLPQISILCSVILLVASVAGAADIFLEWHVSFNWNIRPILVRQPVITINGMFPGPLINSTTNDMIHVNIFNNLDEPLLMTWNGIQQRLNSWQDGVSGTNCPIKPGRNWTYQFQVKDQIGSFFYFPSTNFQRAAGGFGPIRVYNRDVILVPFPKPEAEFDLLIGDWHSLPYKVVRGILADKYVRLNPARWILINGKAPYNNVWGGEYESLNVEQDQEESDYYIVASPTQIDTSNYPNINGVAVLHYANSNTQLSGPLPPGPDQLDRDFSINQAKSIRWNLTTGAARPNPQGTFNVTNVTISQTFILHGSEAELGGRRRYTINNVSYLMPSTPLKLADYFVNGSGVYQLDAFPTNSVNQEAALGTSVVTGNHKGWIELVFKNDLDVMDSWHLDGFGFYVVGYICPTLRSCPCTGCQSTLGTIPIWRLVMEGFHQRGLSSPTQIDTSNYPNINGVAVLHYANSNTQLSGPLPPGPDQLDRDFSINQAKSIRWNLTTGAARPNPQGTFNVTNVTISQTFILHGSEAELGGRRRYTINNVSYLMPSTPLKLADYFVNGSGVYQLDAFPTNSVNQEAALGTSVVTGNHKGWIELVFKNDLDVMDSWHLDGFGFYVVG</sequence>
<dbReference type="GO" id="GO:0016491">
    <property type="term" value="F:oxidoreductase activity"/>
    <property type="evidence" value="ECO:0007669"/>
    <property type="project" value="InterPro"/>
</dbReference>
<evidence type="ECO:0000256" key="2">
    <source>
        <dbReference type="SAM" id="SignalP"/>
    </source>
</evidence>
<evidence type="ECO:0000313" key="5">
    <source>
        <dbReference type="EMBL" id="KAG1359621.1"/>
    </source>
</evidence>
<dbReference type="AlphaFoldDB" id="A0A8K0N6L5"/>
<dbReference type="GO" id="GO:0005886">
    <property type="term" value="C:plasma membrane"/>
    <property type="evidence" value="ECO:0007669"/>
    <property type="project" value="TreeGrafter"/>
</dbReference>
<dbReference type="PANTHER" id="PTHR11709:SF58">
    <property type="entry name" value="SKU5 SIMILAR 3"/>
    <property type="match status" value="1"/>
</dbReference>
<evidence type="ECO:0000256" key="1">
    <source>
        <dbReference type="ARBA" id="ARBA00010609"/>
    </source>
</evidence>
<gene>
    <name evidence="5" type="ORF">COCNU_08G010670</name>
</gene>
<feature type="domain" description="Plastocyanin-like" evidence="3">
    <location>
        <begin position="334"/>
        <end position="403"/>
    </location>
</feature>
<dbReference type="GO" id="GO:0005507">
    <property type="term" value="F:copper ion binding"/>
    <property type="evidence" value="ECO:0007669"/>
    <property type="project" value="InterPro"/>
</dbReference>
<dbReference type="Proteomes" id="UP000797356">
    <property type="component" value="Chromosome 8"/>
</dbReference>
<accession>A0A8K0N6L5</accession>
<dbReference type="Gene3D" id="2.60.40.420">
    <property type="entry name" value="Cupredoxins - blue copper proteins"/>
    <property type="match status" value="3"/>
</dbReference>
<feature type="domain" description="Plastocyanin-like" evidence="4">
    <location>
        <begin position="45"/>
        <end position="147"/>
    </location>
</feature>
<keyword evidence="6" id="KW-1185">Reference proteome</keyword>
<dbReference type="SUPFAM" id="SSF49503">
    <property type="entry name" value="Cupredoxins"/>
    <property type="match status" value="4"/>
</dbReference>
<feature type="chain" id="PRO_5035475130" evidence="2">
    <location>
        <begin position="25"/>
        <end position="614"/>
    </location>
</feature>
<dbReference type="InterPro" id="IPR045087">
    <property type="entry name" value="Cu-oxidase_fam"/>
</dbReference>
<dbReference type="InterPro" id="IPR008972">
    <property type="entry name" value="Cupredoxin"/>
</dbReference>
<reference evidence="5" key="1">
    <citation type="journal article" date="2017" name="Gigascience">
        <title>The genome draft of coconut (Cocos nucifera).</title>
        <authorList>
            <person name="Xiao Y."/>
            <person name="Xu P."/>
            <person name="Fan H."/>
            <person name="Baudouin L."/>
            <person name="Xia W."/>
            <person name="Bocs S."/>
            <person name="Xu J."/>
            <person name="Li Q."/>
            <person name="Guo A."/>
            <person name="Zhou L."/>
            <person name="Li J."/>
            <person name="Wu Y."/>
            <person name="Ma Z."/>
            <person name="Armero A."/>
            <person name="Issali A.E."/>
            <person name="Liu N."/>
            <person name="Peng M."/>
            <person name="Yang Y."/>
        </authorList>
    </citation>
    <scope>NUCLEOTIDE SEQUENCE</scope>
    <source>
        <tissue evidence="5">Spear leaf of Hainan Tall coconut</tissue>
    </source>
</reference>
<evidence type="ECO:0000259" key="4">
    <source>
        <dbReference type="Pfam" id="PF07732"/>
    </source>
</evidence>
<comment type="similarity">
    <text evidence="1">Belongs to the multicopper oxidase family.</text>
</comment>
<feature type="signal peptide" evidence="2">
    <location>
        <begin position="1"/>
        <end position="24"/>
    </location>
</feature>
<dbReference type="Pfam" id="PF07732">
    <property type="entry name" value="Cu-oxidase_3"/>
    <property type="match status" value="1"/>
</dbReference>
<feature type="domain" description="Plastocyanin-like" evidence="3">
    <location>
        <begin position="546"/>
        <end position="614"/>
    </location>
</feature>
<dbReference type="InterPro" id="IPR011706">
    <property type="entry name" value="Cu-oxidase_C"/>
</dbReference>
<dbReference type="EMBL" id="CM017879">
    <property type="protein sequence ID" value="KAG1359621.1"/>
    <property type="molecule type" value="Genomic_DNA"/>
</dbReference>
<protein>
    <submittedName>
        <fullName evidence="5">Putative L-ascorbate oxidase</fullName>
    </submittedName>
</protein>
<name>A0A8K0N6L5_COCNU</name>
<dbReference type="InterPro" id="IPR011707">
    <property type="entry name" value="Cu-oxidase-like_N"/>
</dbReference>
<proteinExistence type="inferred from homology"/>
<dbReference type="OrthoDB" id="2121828at2759"/>
<dbReference type="Pfam" id="PF07731">
    <property type="entry name" value="Cu-oxidase_2"/>
    <property type="match status" value="2"/>
</dbReference>